<name>A0ABV6C0I1_9ACTN</name>
<dbReference type="Proteomes" id="UP001589788">
    <property type="component" value="Unassembled WGS sequence"/>
</dbReference>
<dbReference type="CDD" id="cd02603">
    <property type="entry name" value="HAD_sEH-N_like"/>
    <property type="match status" value="1"/>
</dbReference>
<dbReference type="SFLD" id="SFLDG01129">
    <property type="entry name" value="C1.5:_HAD__Beta-PGM__Phosphata"/>
    <property type="match status" value="1"/>
</dbReference>
<comment type="caution">
    <text evidence="2">The sequence shown here is derived from an EMBL/GenBank/DDBJ whole genome shotgun (WGS) entry which is preliminary data.</text>
</comment>
<dbReference type="Pfam" id="PF00702">
    <property type="entry name" value="Hydrolase"/>
    <property type="match status" value="1"/>
</dbReference>
<dbReference type="InterPro" id="IPR006439">
    <property type="entry name" value="HAD-SF_hydro_IA"/>
</dbReference>
<dbReference type="NCBIfam" id="TIGR01509">
    <property type="entry name" value="HAD-SF-IA-v3"/>
    <property type="match status" value="1"/>
</dbReference>
<dbReference type="InterPro" id="IPR023198">
    <property type="entry name" value="PGP-like_dom2"/>
</dbReference>
<dbReference type="GO" id="GO:0016787">
    <property type="term" value="F:hydrolase activity"/>
    <property type="evidence" value="ECO:0007669"/>
    <property type="project" value="UniProtKB-KW"/>
</dbReference>
<keyword evidence="2" id="KW-0378">Hydrolase</keyword>
<dbReference type="InterPro" id="IPR023214">
    <property type="entry name" value="HAD_sf"/>
</dbReference>
<evidence type="ECO:0000313" key="2">
    <source>
        <dbReference type="EMBL" id="MFC0081185.1"/>
    </source>
</evidence>
<dbReference type="PRINTS" id="PR00413">
    <property type="entry name" value="HADHALOGNASE"/>
</dbReference>
<accession>A0ABV6C0I1</accession>
<dbReference type="Gene3D" id="1.10.150.240">
    <property type="entry name" value="Putative phosphatase, domain 2"/>
    <property type="match status" value="1"/>
</dbReference>
<dbReference type="InterPro" id="IPR036412">
    <property type="entry name" value="HAD-like_sf"/>
</dbReference>
<gene>
    <name evidence="2" type="ORF">ACFFRE_03295</name>
</gene>
<dbReference type="PANTHER" id="PTHR47829">
    <property type="entry name" value="HYDROLASE, PUTATIVE (AFU_ORTHOLOGUE AFUA_1G12880)-RELATED"/>
    <property type="match status" value="1"/>
</dbReference>
<dbReference type="PANTHER" id="PTHR47829:SF1">
    <property type="entry name" value="HAD FAMILY PHOSPHATASE"/>
    <property type="match status" value="1"/>
</dbReference>
<dbReference type="RefSeq" id="WP_248107944.1">
    <property type="nucleotide sequence ID" value="NZ_JAKHEX010000012.1"/>
</dbReference>
<keyword evidence="1" id="KW-0007">Acetylation</keyword>
<dbReference type="SFLD" id="SFLDS00003">
    <property type="entry name" value="Haloacid_Dehalogenase"/>
    <property type="match status" value="1"/>
</dbReference>
<evidence type="ECO:0000256" key="1">
    <source>
        <dbReference type="ARBA" id="ARBA00022990"/>
    </source>
</evidence>
<evidence type="ECO:0000313" key="3">
    <source>
        <dbReference type="Proteomes" id="UP001589788"/>
    </source>
</evidence>
<reference evidence="2 3" key="1">
    <citation type="submission" date="2024-09" db="EMBL/GenBank/DDBJ databases">
        <authorList>
            <person name="Sun Q."/>
            <person name="Mori K."/>
        </authorList>
    </citation>
    <scope>NUCLEOTIDE SEQUENCE [LARGE SCALE GENOMIC DNA]</scope>
    <source>
        <strain evidence="2 3">JCM 15389</strain>
    </source>
</reference>
<dbReference type="Gene3D" id="3.40.50.1000">
    <property type="entry name" value="HAD superfamily/HAD-like"/>
    <property type="match status" value="1"/>
</dbReference>
<dbReference type="InterPro" id="IPR011945">
    <property type="entry name" value="HAD-SF_ppase_IA/epoxid_hydro_N"/>
</dbReference>
<dbReference type="SUPFAM" id="SSF56784">
    <property type="entry name" value="HAD-like"/>
    <property type="match status" value="1"/>
</dbReference>
<proteinExistence type="predicted"/>
<dbReference type="EMBL" id="JBHLYQ010000019">
    <property type="protein sequence ID" value="MFC0081185.1"/>
    <property type="molecule type" value="Genomic_DNA"/>
</dbReference>
<dbReference type="InterPro" id="IPR052898">
    <property type="entry name" value="ACAD10-like"/>
</dbReference>
<organism evidence="2 3">
    <name type="scientific">Aciditerrimonas ferrireducens</name>
    <dbReference type="NCBI Taxonomy" id="667306"/>
    <lineage>
        <taxon>Bacteria</taxon>
        <taxon>Bacillati</taxon>
        <taxon>Actinomycetota</taxon>
        <taxon>Acidimicrobiia</taxon>
        <taxon>Acidimicrobiales</taxon>
        <taxon>Acidimicrobiaceae</taxon>
        <taxon>Aciditerrimonas</taxon>
    </lineage>
</organism>
<sequence length="235" mass="25271">MVADVEPGRTRRFEAVLFDIGGVVTESPFEAFGRFEQEQGLPEGFLRAVNSRNPQDNAWARLERGEVDFDTFRSLFREETASLGHPVDPAGLFELLDLAVRPLLLVTLDRLRGRYRLGAVTNTFAAGPTSGLPGTLAERFDVVVASTEVGLRKPDPRIYQLACERLGVVPSECVFLDDLGVNLKPARAMGMATIKVGDPVAAVAELAAVLGEPGLLADLPAVTDDGARGGQRAQV</sequence>
<keyword evidence="3" id="KW-1185">Reference proteome</keyword>
<protein>
    <submittedName>
        <fullName evidence="2">HAD-IA family hydrolase</fullName>
    </submittedName>
</protein>
<dbReference type="NCBIfam" id="TIGR02247">
    <property type="entry name" value="HAD-1A3-hyp"/>
    <property type="match status" value="1"/>
</dbReference>